<evidence type="ECO:0000313" key="4">
    <source>
        <dbReference type="Proteomes" id="UP000260311"/>
    </source>
</evidence>
<evidence type="ECO:0000259" key="2">
    <source>
        <dbReference type="Pfam" id="PF23771"/>
    </source>
</evidence>
<evidence type="ECO:0000313" key="3">
    <source>
        <dbReference type="EMBL" id="AXC34385.1"/>
    </source>
</evidence>
<dbReference type="InterPro" id="IPR055592">
    <property type="entry name" value="DUF7168"/>
</dbReference>
<dbReference type="Pfam" id="PF10979">
    <property type="entry name" value="DUF2786"/>
    <property type="match status" value="1"/>
</dbReference>
<reference evidence="3 4" key="1">
    <citation type="submission" date="2018-05" db="EMBL/GenBank/DDBJ databases">
        <title>The genome of Vibrio coralliilyticus phage YC.</title>
        <authorList>
            <person name="Benler S."/>
        </authorList>
    </citation>
    <scope>NUCLEOTIDE SEQUENCE [LARGE SCALE GENOMIC DNA]</scope>
</reference>
<dbReference type="Pfam" id="PF23771">
    <property type="entry name" value="DUF7168"/>
    <property type="match status" value="1"/>
</dbReference>
<dbReference type="GeneID" id="55608463"/>
<protein>
    <submittedName>
        <fullName evidence="3">Uncharacterized protein</fullName>
    </submittedName>
</protein>
<proteinExistence type="predicted"/>
<dbReference type="RefSeq" id="YP_009838231.1">
    <property type="nucleotide sequence ID" value="NC_048709.1"/>
</dbReference>
<feature type="domain" description="DUF7168" evidence="2">
    <location>
        <begin position="59"/>
        <end position="161"/>
    </location>
</feature>
<dbReference type="InterPro" id="IPR024498">
    <property type="entry name" value="DUF2786"/>
</dbReference>
<keyword evidence="4" id="KW-1185">Reference proteome</keyword>
<evidence type="ECO:0000259" key="1">
    <source>
        <dbReference type="Pfam" id="PF10979"/>
    </source>
</evidence>
<feature type="domain" description="DUF2786" evidence="1">
    <location>
        <begin position="4"/>
        <end position="42"/>
    </location>
</feature>
<dbReference type="EMBL" id="MH375644">
    <property type="protein sequence ID" value="AXC34385.1"/>
    <property type="molecule type" value="Genomic_DNA"/>
</dbReference>
<sequence length="224" mass="25232">MNEKILQRIMKCFELAKSANVNEAAQALKMAQKLMAKHGISEDQVKFAEFDSGLSKDHIRTKPKTYVTNLMYKIAELYQVTPYNHSPAGDKRTYAQFTGPRYNVKLAVYTFDILYALLKKARAEFIKEISGLYTPKEQKIEADTFCFSWVKTVNASCETLELCKEMKAKCDEYVQMNGIELGEAGRGLHRLGGSLEAWEGGEEAAADVRINAPVEDGRDTLLLN</sequence>
<accession>A0A384ZRW6</accession>
<name>A0A384ZRW6_9CAUD</name>
<dbReference type="KEGG" id="vg:55608463"/>
<organism evidence="3 4">
    <name type="scientific">Vibrio phage YC</name>
    <dbReference type="NCBI Taxonomy" id="2267403"/>
    <lineage>
        <taxon>Viruses</taxon>
        <taxon>Duplodnaviria</taxon>
        <taxon>Heunggongvirae</taxon>
        <taxon>Uroviricota</taxon>
        <taxon>Caudoviricetes</taxon>
        <taxon>Pantevenvirales</taxon>
        <taxon>Ackermannviridae</taxon>
        <taxon>Campanilevirus</taxon>
        <taxon>Campanilevirus YC</taxon>
    </lineage>
</organism>
<dbReference type="Proteomes" id="UP000260311">
    <property type="component" value="Segment"/>
</dbReference>